<gene>
    <name evidence="2" type="ORF">SAMN05660657_00749</name>
</gene>
<name>A0A1I6XZ96_9ACTN</name>
<dbReference type="PROSITE" id="PS51257">
    <property type="entry name" value="PROKAR_LIPOPROTEIN"/>
    <property type="match status" value="1"/>
</dbReference>
<dbReference type="AlphaFoldDB" id="A0A1I6XZ96"/>
<proteinExistence type="predicted"/>
<feature type="region of interest" description="Disordered" evidence="1">
    <location>
        <begin position="24"/>
        <end position="62"/>
    </location>
</feature>
<dbReference type="EMBL" id="FPBA01000002">
    <property type="protein sequence ID" value="SFT43281.1"/>
    <property type="molecule type" value="Genomic_DNA"/>
</dbReference>
<accession>A0A1I6XZ96</accession>
<evidence type="ECO:0000313" key="3">
    <source>
        <dbReference type="Proteomes" id="UP000199546"/>
    </source>
</evidence>
<evidence type="ECO:0000256" key="1">
    <source>
        <dbReference type="SAM" id="MobiDB-lite"/>
    </source>
</evidence>
<feature type="compositionally biased region" description="Low complexity" evidence="1">
    <location>
        <begin position="24"/>
        <end position="35"/>
    </location>
</feature>
<feature type="compositionally biased region" description="Basic and acidic residues" evidence="1">
    <location>
        <begin position="36"/>
        <end position="45"/>
    </location>
</feature>
<evidence type="ECO:0000313" key="2">
    <source>
        <dbReference type="EMBL" id="SFT43281.1"/>
    </source>
</evidence>
<dbReference type="RefSeq" id="WP_175551408.1">
    <property type="nucleotide sequence ID" value="NZ_FPBA01000002.1"/>
</dbReference>
<reference evidence="3" key="1">
    <citation type="submission" date="2016-10" db="EMBL/GenBank/DDBJ databases">
        <authorList>
            <person name="Varghese N."/>
            <person name="Submissions S."/>
        </authorList>
    </citation>
    <scope>NUCLEOTIDE SEQUENCE [LARGE SCALE GENOMIC DNA]</scope>
    <source>
        <strain evidence="3">DSM 46136</strain>
    </source>
</reference>
<organism evidence="2 3">
    <name type="scientific">Geodermatophilus amargosae</name>
    <dbReference type="NCBI Taxonomy" id="1296565"/>
    <lineage>
        <taxon>Bacteria</taxon>
        <taxon>Bacillati</taxon>
        <taxon>Actinomycetota</taxon>
        <taxon>Actinomycetes</taxon>
        <taxon>Geodermatophilales</taxon>
        <taxon>Geodermatophilaceae</taxon>
        <taxon>Geodermatophilus</taxon>
    </lineage>
</organism>
<keyword evidence="3" id="KW-1185">Reference proteome</keyword>
<dbReference type="Proteomes" id="UP000199546">
    <property type="component" value="Unassembled WGS sequence"/>
</dbReference>
<protein>
    <submittedName>
        <fullName evidence="2">Uncharacterized protein</fullName>
    </submittedName>
</protein>
<dbReference type="STRING" id="1296565.SAMN05660657_00749"/>
<sequence>MRVSRPLRSLPAVVAGTLVLTGCGSDDPSSSSGSASHDEPVETKGDTCAQLREAGATGASFGPVQAALPKDQLVETIQEKLTPLQQSDPAADVTDAWTTAQAYLEQYLAAAQAAPDGGTVTDAALFDPGQEVADAQDTLTDWWFDTCA</sequence>